<feature type="compositionally biased region" description="Low complexity" evidence="1">
    <location>
        <begin position="11"/>
        <end position="31"/>
    </location>
</feature>
<accession>A0ABR0K5F3</accession>
<comment type="caution">
    <text evidence="2">The sequence shown here is derived from an EMBL/GenBank/DDBJ whole genome shotgun (WGS) entry which is preliminary data.</text>
</comment>
<dbReference type="EMBL" id="JAVRRG010000091">
    <property type="protein sequence ID" value="KAK5087384.1"/>
    <property type="molecule type" value="Genomic_DNA"/>
</dbReference>
<sequence>MSGNNRNNHDTAAAPSTTNASASAGSTGTAAQDPVNGQPIATRQLQDRAITILENNQLIMRYAVANNLSVPKVRVYFEKVAGGFGPEPIITKWNIFED</sequence>
<gene>
    <name evidence="2" type="ORF">LTR24_006735</name>
</gene>
<keyword evidence="3" id="KW-1185">Reference proteome</keyword>
<feature type="region of interest" description="Disordered" evidence="1">
    <location>
        <begin position="1"/>
        <end position="42"/>
    </location>
</feature>
<organism evidence="2 3">
    <name type="scientific">Lithohypha guttulata</name>
    <dbReference type="NCBI Taxonomy" id="1690604"/>
    <lineage>
        <taxon>Eukaryota</taxon>
        <taxon>Fungi</taxon>
        <taxon>Dikarya</taxon>
        <taxon>Ascomycota</taxon>
        <taxon>Pezizomycotina</taxon>
        <taxon>Eurotiomycetes</taxon>
        <taxon>Chaetothyriomycetidae</taxon>
        <taxon>Chaetothyriales</taxon>
        <taxon>Trichomeriaceae</taxon>
        <taxon>Lithohypha</taxon>
    </lineage>
</organism>
<evidence type="ECO:0000313" key="2">
    <source>
        <dbReference type="EMBL" id="KAK5087384.1"/>
    </source>
</evidence>
<reference evidence="2 3" key="1">
    <citation type="submission" date="2023-08" db="EMBL/GenBank/DDBJ databases">
        <title>Black Yeasts Isolated from many extreme environments.</title>
        <authorList>
            <person name="Coleine C."/>
            <person name="Stajich J.E."/>
            <person name="Selbmann L."/>
        </authorList>
    </citation>
    <scope>NUCLEOTIDE SEQUENCE [LARGE SCALE GENOMIC DNA]</scope>
    <source>
        <strain evidence="2 3">CCFEE 5885</strain>
    </source>
</reference>
<dbReference type="Proteomes" id="UP001345013">
    <property type="component" value="Unassembled WGS sequence"/>
</dbReference>
<evidence type="ECO:0000313" key="3">
    <source>
        <dbReference type="Proteomes" id="UP001345013"/>
    </source>
</evidence>
<evidence type="ECO:0000256" key="1">
    <source>
        <dbReference type="SAM" id="MobiDB-lite"/>
    </source>
</evidence>
<proteinExistence type="predicted"/>
<protein>
    <submittedName>
        <fullName evidence="2">Uncharacterized protein</fullName>
    </submittedName>
</protein>
<name>A0ABR0K5F3_9EURO</name>